<dbReference type="NCBIfam" id="TIGR04222">
    <property type="entry name" value="near_uncomplex"/>
    <property type="match status" value="1"/>
</dbReference>
<reference evidence="3" key="1">
    <citation type="submission" date="2023-07" db="EMBL/GenBank/DDBJ databases">
        <title>30 novel species of actinomycetes from the DSMZ collection.</title>
        <authorList>
            <person name="Nouioui I."/>
        </authorList>
    </citation>
    <scope>NUCLEOTIDE SEQUENCE [LARGE SCALE GENOMIC DNA]</scope>
    <source>
        <strain evidence="3">DSM 42041</strain>
    </source>
</reference>
<gene>
    <name evidence="2" type="ORF">RM572_21280</name>
</gene>
<dbReference type="EMBL" id="JAVREQ010000021">
    <property type="protein sequence ID" value="MDT0381293.1"/>
    <property type="molecule type" value="Genomic_DNA"/>
</dbReference>
<evidence type="ECO:0000256" key="1">
    <source>
        <dbReference type="SAM" id="SignalP"/>
    </source>
</evidence>
<dbReference type="RefSeq" id="WP_311674980.1">
    <property type="nucleotide sequence ID" value="NZ_JAVREQ010000021.1"/>
</dbReference>
<keyword evidence="1" id="KW-0732">Signal</keyword>
<comment type="caution">
    <text evidence="2">The sequence shown here is derived from an EMBL/GenBank/DDBJ whole genome shotgun (WGS) entry which is preliminary data.</text>
</comment>
<keyword evidence="3" id="KW-1185">Reference proteome</keyword>
<name>A0ABU2NYL7_9ACTN</name>
<accession>A0ABU2NYL7</accession>
<evidence type="ECO:0000313" key="3">
    <source>
        <dbReference type="Proteomes" id="UP001183414"/>
    </source>
</evidence>
<organism evidence="2 3">
    <name type="scientific">Streptomyces hazeniae</name>
    <dbReference type="NCBI Taxonomy" id="3075538"/>
    <lineage>
        <taxon>Bacteria</taxon>
        <taxon>Bacillati</taxon>
        <taxon>Actinomycetota</taxon>
        <taxon>Actinomycetes</taxon>
        <taxon>Kitasatosporales</taxon>
        <taxon>Streptomycetaceae</taxon>
        <taxon>Streptomyces</taxon>
    </lineage>
</organism>
<sequence>MWVFFLVTAWVAAFAACARLCRVAATSARADRECRTGDRDRGLTLYETAFLAGGPARLTDVTLVSMSEERRMLLAHTGWATVVDPDGHDDIERSLITAIGPGGQSRIPPVRAALAAADAVTSLAERLTGAGLAVPETLRTGLASATRQVRRAALLVLAAAVGAELVAGAGANPGARWPWFALPLVLTLGTLAVARWEVAPPAHWASPAGERLLRAQDAAATRNGRDGPAPGGSVLTQLALRGVRALPQAELRAALGGARPPFHHFRG</sequence>
<proteinExistence type="predicted"/>
<feature type="chain" id="PRO_5047140125" evidence="1">
    <location>
        <begin position="16"/>
        <end position="267"/>
    </location>
</feature>
<dbReference type="Proteomes" id="UP001183414">
    <property type="component" value="Unassembled WGS sequence"/>
</dbReference>
<protein>
    <submittedName>
        <fullName evidence="2">TIGR04222 domain-containing membrane protein</fullName>
    </submittedName>
</protein>
<feature type="signal peptide" evidence="1">
    <location>
        <begin position="1"/>
        <end position="15"/>
    </location>
</feature>
<evidence type="ECO:0000313" key="2">
    <source>
        <dbReference type="EMBL" id="MDT0381293.1"/>
    </source>
</evidence>
<dbReference type="InterPro" id="IPR026467">
    <property type="entry name" value="Ser/Gly_Cys_C_dom"/>
</dbReference>